<feature type="compositionally biased region" description="Low complexity" evidence="9">
    <location>
        <begin position="1"/>
        <end position="17"/>
    </location>
</feature>
<accession>A0A021VYY4</accession>
<dbReference type="PANTHER" id="PTHR43848">
    <property type="entry name" value="PUTRESCINE TRANSPORT SYSTEM PERMEASE PROTEIN POTI"/>
    <property type="match status" value="1"/>
</dbReference>
<feature type="domain" description="ABC transmembrane type-1" evidence="10">
    <location>
        <begin position="95"/>
        <end position="284"/>
    </location>
</feature>
<keyword evidence="6 8" id="KW-1133">Transmembrane helix</keyword>
<evidence type="ECO:0000256" key="8">
    <source>
        <dbReference type="RuleBase" id="RU363032"/>
    </source>
</evidence>
<evidence type="ECO:0000256" key="9">
    <source>
        <dbReference type="SAM" id="MobiDB-lite"/>
    </source>
</evidence>
<dbReference type="PANTHER" id="PTHR43848:SF2">
    <property type="entry name" value="PUTRESCINE TRANSPORT SYSTEM PERMEASE PROTEIN POTI"/>
    <property type="match status" value="1"/>
</dbReference>
<feature type="transmembrane region" description="Helical" evidence="8">
    <location>
        <begin position="99"/>
        <end position="121"/>
    </location>
</feature>
<keyword evidence="12" id="KW-1185">Reference proteome</keyword>
<dbReference type="InterPro" id="IPR035906">
    <property type="entry name" value="MetI-like_sf"/>
</dbReference>
<evidence type="ECO:0000256" key="6">
    <source>
        <dbReference type="ARBA" id="ARBA00022989"/>
    </source>
</evidence>
<sequence length="293" mass="31492">MSGTVGTSVTAGVTARPGDGEGPDRPPAVAPRSWRLGEAIVPVFAGLAFLYLMVPIAYTVAFSFNEPGRTNLVWRGFTLENWQNPCGAPQVCQSLVNSLQVGVIATVVATTLGTLIALALVRYRFRGRTLANLLIFLPMSTPEVVLGAALLAQFLSLRVNPGFTTVVLAHTMFCISFVVVTVKARVASLDPKLEEAAADLYASAWQAFWRVTFPLLLPGIAAAALLAFSLSFDDFIITNFNSGNFTTFPKFVYVSATRGIPAQANVIGSAMFFLALLLVVAAQVFSVARRRRR</sequence>
<evidence type="ECO:0000256" key="2">
    <source>
        <dbReference type="ARBA" id="ARBA00007069"/>
    </source>
</evidence>
<dbReference type="GO" id="GO:0055085">
    <property type="term" value="P:transmembrane transport"/>
    <property type="evidence" value="ECO:0007669"/>
    <property type="project" value="InterPro"/>
</dbReference>
<feature type="transmembrane region" description="Helical" evidence="8">
    <location>
        <begin position="39"/>
        <end position="64"/>
    </location>
</feature>
<keyword evidence="4" id="KW-1003">Cell membrane</keyword>
<feature type="transmembrane region" description="Helical" evidence="8">
    <location>
        <begin position="167"/>
        <end position="186"/>
    </location>
</feature>
<evidence type="ECO:0000256" key="1">
    <source>
        <dbReference type="ARBA" id="ARBA00004651"/>
    </source>
</evidence>
<name>A0A021VYY4_9CELL</name>
<dbReference type="Gene3D" id="1.10.3720.10">
    <property type="entry name" value="MetI-like"/>
    <property type="match status" value="1"/>
</dbReference>
<feature type="transmembrane region" description="Helical" evidence="8">
    <location>
        <begin position="266"/>
        <end position="288"/>
    </location>
</feature>
<evidence type="ECO:0000313" key="11">
    <source>
        <dbReference type="EMBL" id="EYR64297.1"/>
    </source>
</evidence>
<evidence type="ECO:0000313" key="12">
    <source>
        <dbReference type="Proteomes" id="UP000019753"/>
    </source>
</evidence>
<keyword evidence="7 8" id="KW-0472">Membrane</keyword>
<dbReference type="AlphaFoldDB" id="A0A021VYY4"/>
<evidence type="ECO:0000256" key="5">
    <source>
        <dbReference type="ARBA" id="ARBA00022692"/>
    </source>
</evidence>
<evidence type="ECO:0000259" key="10">
    <source>
        <dbReference type="PROSITE" id="PS50928"/>
    </source>
</evidence>
<dbReference type="SUPFAM" id="SSF161098">
    <property type="entry name" value="MetI-like"/>
    <property type="match status" value="1"/>
</dbReference>
<dbReference type="PROSITE" id="PS50928">
    <property type="entry name" value="ABC_TM1"/>
    <property type="match status" value="1"/>
</dbReference>
<dbReference type="InterPro" id="IPR051789">
    <property type="entry name" value="Bact_Polyamine_Transport"/>
</dbReference>
<evidence type="ECO:0000256" key="7">
    <source>
        <dbReference type="ARBA" id="ARBA00023136"/>
    </source>
</evidence>
<dbReference type="GO" id="GO:0005886">
    <property type="term" value="C:plasma membrane"/>
    <property type="evidence" value="ECO:0007669"/>
    <property type="project" value="UniProtKB-SubCell"/>
</dbReference>
<comment type="subcellular location">
    <subcellularLocation>
        <location evidence="1 8">Cell membrane</location>
        <topology evidence="1 8">Multi-pass membrane protein</topology>
    </subcellularLocation>
</comment>
<comment type="similarity">
    <text evidence="2">Belongs to the binding-protein-dependent transport system permease family. CysTW subfamily.</text>
</comment>
<keyword evidence="5 8" id="KW-0812">Transmembrane</keyword>
<comment type="caution">
    <text evidence="11">The sequence shown here is derived from an EMBL/GenBank/DDBJ whole genome shotgun (WGS) entry which is preliminary data.</text>
</comment>
<reference evidence="11 12" key="1">
    <citation type="submission" date="2014-01" db="EMBL/GenBank/DDBJ databases">
        <title>Actinotalea ferrariae CF5-4.</title>
        <authorList>
            <person name="Chen F."/>
            <person name="Li Y."/>
            <person name="Wang G."/>
        </authorList>
    </citation>
    <scope>NUCLEOTIDE SEQUENCE [LARGE SCALE GENOMIC DNA]</scope>
    <source>
        <strain evidence="11 12">CF5-4</strain>
    </source>
</reference>
<feature type="region of interest" description="Disordered" evidence="9">
    <location>
        <begin position="1"/>
        <end position="28"/>
    </location>
</feature>
<dbReference type="EMBL" id="AXCW01000038">
    <property type="protein sequence ID" value="EYR64297.1"/>
    <property type="molecule type" value="Genomic_DNA"/>
</dbReference>
<keyword evidence="3 8" id="KW-0813">Transport</keyword>
<dbReference type="Proteomes" id="UP000019753">
    <property type="component" value="Unassembled WGS sequence"/>
</dbReference>
<dbReference type="CDD" id="cd06261">
    <property type="entry name" value="TM_PBP2"/>
    <property type="match status" value="1"/>
</dbReference>
<gene>
    <name evidence="11" type="ORF">N866_13350</name>
</gene>
<organism evidence="11 12">
    <name type="scientific">Actinotalea ferrariae CF5-4</name>
    <dbReference type="NCBI Taxonomy" id="948458"/>
    <lineage>
        <taxon>Bacteria</taxon>
        <taxon>Bacillati</taxon>
        <taxon>Actinomycetota</taxon>
        <taxon>Actinomycetes</taxon>
        <taxon>Micrococcales</taxon>
        <taxon>Cellulomonadaceae</taxon>
        <taxon>Actinotalea</taxon>
    </lineage>
</organism>
<evidence type="ECO:0000256" key="4">
    <source>
        <dbReference type="ARBA" id="ARBA00022475"/>
    </source>
</evidence>
<dbReference type="Pfam" id="PF00528">
    <property type="entry name" value="BPD_transp_1"/>
    <property type="match status" value="1"/>
</dbReference>
<dbReference type="InterPro" id="IPR000515">
    <property type="entry name" value="MetI-like"/>
</dbReference>
<feature type="transmembrane region" description="Helical" evidence="8">
    <location>
        <begin position="207"/>
        <end position="232"/>
    </location>
</feature>
<proteinExistence type="inferred from homology"/>
<protein>
    <submittedName>
        <fullName evidence="11">ABC transporter permease</fullName>
    </submittedName>
</protein>
<feature type="transmembrane region" description="Helical" evidence="8">
    <location>
        <begin position="133"/>
        <end position="155"/>
    </location>
</feature>
<evidence type="ECO:0000256" key="3">
    <source>
        <dbReference type="ARBA" id="ARBA00022448"/>
    </source>
</evidence>